<dbReference type="AlphaFoldDB" id="A0A5C4U4E5"/>
<keyword evidence="1" id="KW-1133">Transmembrane helix</keyword>
<dbReference type="RefSeq" id="WP_139465703.1">
    <property type="nucleotide sequence ID" value="NZ_VDHJ01000008.1"/>
</dbReference>
<dbReference type="OrthoDB" id="4427346at2"/>
<sequence length="98" mass="10797">MHPIEILNWYSFVEAGLFLLVAVAGLVGAVLAAMTREDAFPAGDRQGKWVWVGLLVLSALVVATHFPFLSWAGMVVIGVYFFDVRPQLKDIISGNYGW</sequence>
<organism evidence="2 3">
    <name type="scientific">Corynebacterium tapiri</name>
    <dbReference type="NCBI Taxonomy" id="1448266"/>
    <lineage>
        <taxon>Bacteria</taxon>
        <taxon>Bacillati</taxon>
        <taxon>Actinomycetota</taxon>
        <taxon>Actinomycetes</taxon>
        <taxon>Mycobacteriales</taxon>
        <taxon>Corynebacteriaceae</taxon>
        <taxon>Corynebacterium</taxon>
    </lineage>
</organism>
<reference evidence="2 3" key="1">
    <citation type="submission" date="2019-06" db="EMBL/GenBank/DDBJ databases">
        <authorList>
            <person name="Li J."/>
        </authorList>
    </citation>
    <scope>NUCLEOTIDE SEQUENCE [LARGE SCALE GENOMIC DNA]</scope>
    <source>
        <strain evidence="2 3">LMG 28165</strain>
    </source>
</reference>
<dbReference type="InterPro" id="IPR019662">
    <property type="entry name" value="DUF2516"/>
</dbReference>
<comment type="caution">
    <text evidence="2">The sequence shown here is derived from an EMBL/GenBank/DDBJ whole genome shotgun (WGS) entry which is preliminary data.</text>
</comment>
<accession>A0A5C4U4E5</accession>
<name>A0A5C4U4E5_9CORY</name>
<keyword evidence="3" id="KW-1185">Reference proteome</keyword>
<keyword evidence="1" id="KW-0812">Transmembrane</keyword>
<evidence type="ECO:0000256" key="1">
    <source>
        <dbReference type="SAM" id="Phobius"/>
    </source>
</evidence>
<evidence type="ECO:0000313" key="3">
    <source>
        <dbReference type="Proteomes" id="UP000312032"/>
    </source>
</evidence>
<evidence type="ECO:0000313" key="2">
    <source>
        <dbReference type="EMBL" id="TNL97322.1"/>
    </source>
</evidence>
<dbReference type="EMBL" id="VDHJ01000008">
    <property type="protein sequence ID" value="TNL97322.1"/>
    <property type="molecule type" value="Genomic_DNA"/>
</dbReference>
<feature type="transmembrane region" description="Helical" evidence="1">
    <location>
        <begin position="49"/>
        <end position="82"/>
    </location>
</feature>
<dbReference type="Pfam" id="PF10724">
    <property type="entry name" value="DUF2516"/>
    <property type="match status" value="1"/>
</dbReference>
<protein>
    <submittedName>
        <fullName evidence="2">DUF2516 family protein</fullName>
    </submittedName>
</protein>
<keyword evidence="1" id="KW-0472">Membrane</keyword>
<feature type="transmembrane region" description="Helical" evidence="1">
    <location>
        <begin position="12"/>
        <end position="34"/>
    </location>
</feature>
<gene>
    <name evidence="2" type="ORF">FHE74_06515</name>
</gene>
<dbReference type="Proteomes" id="UP000312032">
    <property type="component" value="Unassembled WGS sequence"/>
</dbReference>
<proteinExistence type="predicted"/>